<organism evidence="7 8">
    <name type="scientific">Adineta steineri</name>
    <dbReference type="NCBI Taxonomy" id="433720"/>
    <lineage>
        <taxon>Eukaryota</taxon>
        <taxon>Metazoa</taxon>
        <taxon>Spiralia</taxon>
        <taxon>Gnathifera</taxon>
        <taxon>Rotifera</taxon>
        <taxon>Eurotatoria</taxon>
        <taxon>Bdelloidea</taxon>
        <taxon>Adinetida</taxon>
        <taxon>Adinetidae</taxon>
        <taxon>Adineta</taxon>
    </lineage>
</organism>
<keyword evidence="3 5" id="KW-1133">Transmembrane helix</keyword>
<evidence type="ECO:0000313" key="8">
    <source>
        <dbReference type="Proteomes" id="UP000663860"/>
    </source>
</evidence>
<dbReference type="SUPFAM" id="SSF81321">
    <property type="entry name" value="Family A G protein-coupled receptor-like"/>
    <property type="match status" value="1"/>
</dbReference>
<keyword evidence="2 5" id="KW-0812">Transmembrane</keyword>
<dbReference type="Proteomes" id="UP000663860">
    <property type="component" value="Unassembled WGS sequence"/>
</dbReference>
<dbReference type="GO" id="GO:0016020">
    <property type="term" value="C:membrane"/>
    <property type="evidence" value="ECO:0007669"/>
    <property type="project" value="UniProtKB-SubCell"/>
</dbReference>
<proteinExistence type="predicted"/>
<dbReference type="PANTHER" id="PTHR28653:SF1">
    <property type="entry name" value="ATPASE SWSAP1"/>
    <property type="match status" value="1"/>
</dbReference>
<protein>
    <recommendedName>
        <fullName evidence="6">G-protein coupled receptors family 1 profile domain-containing protein</fullName>
    </recommendedName>
</protein>
<feature type="transmembrane region" description="Helical" evidence="5">
    <location>
        <begin position="51"/>
        <end position="74"/>
    </location>
</feature>
<evidence type="ECO:0000256" key="4">
    <source>
        <dbReference type="ARBA" id="ARBA00023136"/>
    </source>
</evidence>
<evidence type="ECO:0000259" key="6">
    <source>
        <dbReference type="PROSITE" id="PS50262"/>
    </source>
</evidence>
<dbReference type="PANTHER" id="PTHR28653">
    <property type="match status" value="1"/>
</dbReference>
<dbReference type="AlphaFoldDB" id="A0A814PMA5"/>
<feature type="transmembrane region" description="Helical" evidence="5">
    <location>
        <begin position="16"/>
        <end position="39"/>
    </location>
</feature>
<feature type="domain" description="G-protein coupled receptors family 1 profile" evidence="6">
    <location>
        <begin position="31"/>
        <end position="200"/>
    </location>
</feature>
<evidence type="ECO:0000256" key="2">
    <source>
        <dbReference type="ARBA" id="ARBA00022692"/>
    </source>
</evidence>
<gene>
    <name evidence="7" type="ORF">IZO911_LOCUS23419</name>
</gene>
<dbReference type="Gene3D" id="1.20.1070.10">
    <property type="entry name" value="Rhodopsin 7-helix transmembrane proteins"/>
    <property type="match status" value="1"/>
</dbReference>
<evidence type="ECO:0000256" key="5">
    <source>
        <dbReference type="SAM" id="Phobius"/>
    </source>
</evidence>
<sequence length="417" mass="48090">MSSSFFTQTLDFVTQYTFYSGCVTFILGIVGNAINILVFSQLKLFRGNRCAFYLILESISNFLFHFVFMTLTIFTSIYGDDGTAHFPIWCKLRYMLGPTFAVITYYMICFTTIDQYFSTHYRYNFRQICTIKSTHISAFIIISIAIIHSIILGSFFDIQPLVGCVISNEIYLQYTTFLYYPVLIGLLPIVITLFFSLLAYRNTCFSECLQSNFPFARTCLIRGDADQCFRSLLFQASLSYAAIGKRVYFYTPIPFQTIPSLVHSLIPTSLSTANLHLIQFYYLSTLVEIHKHLISNSNNYDIIIIDGYLEYPLLKQEDLFQIISACALLKDTYEYLKKLHEKDLVLLCSCTCAESSMANVEERALFDLAIDIEMFEDGDYHAKINFFSKKNISCAFKFRIGRNEILPLYATIEHQNK</sequence>
<name>A0A814PMA5_9BILA</name>
<dbReference type="EMBL" id="CAJNOE010000271">
    <property type="protein sequence ID" value="CAF1107961.1"/>
    <property type="molecule type" value="Genomic_DNA"/>
</dbReference>
<dbReference type="GO" id="GO:0000724">
    <property type="term" value="P:double-strand break repair via homologous recombination"/>
    <property type="evidence" value="ECO:0007669"/>
    <property type="project" value="TreeGrafter"/>
</dbReference>
<dbReference type="PROSITE" id="PS50262">
    <property type="entry name" value="G_PROTEIN_RECEP_F1_2"/>
    <property type="match status" value="1"/>
</dbReference>
<dbReference type="GO" id="GO:0003697">
    <property type="term" value="F:single-stranded DNA binding"/>
    <property type="evidence" value="ECO:0007669"/>
    <property type="project" value="TreeGrafter"/>
</dbReference>
<feature type="transmembrane region" description="Helical" evidence="5">
    <location>
        <begin position="138"/>
        <end position="158"/>
    </location>
</feature>
<keyword evidence="4 5" id="KW-0472">Membrane</keyword>
<comment type="caution">
    <text evidence="7">The sequence shown here is derived from an EMBL/GenBank/DDBJ whole genome shotgun (WGS) entry which is preliminary data.</text>
</comment>
<evidence type="ECO:0000313" key="7">
    <source>
        <dbReference type="EMBL" id="CAF1107961.1"/>
    </source>
</evidence>
<feature type="transmembrane region" description="Helical" evidence="5">
    <location>
        <begin position="178"/>
        <end position="200"/>
    </location>
</feature>
<reference evidence="7" key="1">
    <citation type="submission" date="2021-02" db="EMBL/GenBank/DDBJ databases">
        <authorList>
            <person name="Nowell W R."/>
        </authorList>
    </citation>
    <scope>NUCLEOTIDE SEQUENCE</scope>
</reference>
<dbReference type="InterPro" id="IPR017452">
    <property type="entry name" value="GPCR_Rhodpsn_7TM"/>
</dbReference>
<evidence type="ECO:0000256" key="1">
    <source>
        <dbReference type="ARBA" id="ARBA00004370"/>
    </source>
</evidence>
<feature type="transmembrane region" description="Helical" evidence="5">
    <location>
        <begin position="94"/>
        <end position="117"/>
    </location>
</feature>
<dbReference type="GO" id="GO:0097196">
    <property type="term" value="C:Shu complex"/>
    <property type="evidence" value="ECO:0007669"/>
    <property type="project" value="TreeGrafter"/>
</dbReference>
<evidence type="ECO:0000256" key="3">
    <source>
        <dbReference type="ARBA" id="ARBA00022989"/>
    </source>
</evidence>
<comment type="subcellular location">
    <subcellularLocation>
        <location evidence="1">Membrane</location>
    </subcellularLocation>
</comment>
<accession>A0A814PMA5</accession>